<sequence length="297" mass="32851">MTTRSSQLHIALDAAANVSTLSAYLSFSAYGCITLSGIIKTSQHGGSFQVITVKGSVDPEGVTTHKLRSTAPEIAELLTFEPHGEDWSLSDYCQSNTDAPGLVPVTAKFSPNPRTMENSGSPILSSPTSKVIDDLVLKSDTLHEIFRLTRAMAVVSAASLEAQLMNSDKQQLDSTSNQLEQKCREQWAPKQELFIESLARKDRSRTQGNVVLEHHLQNSFLPSMRSGVNKEEHHVSCPTGAANSKEIQTENERLWIYSELRKIIFDQGRPPEKSPTETVAQMTEFLHPELIQDCSLR</sequence>
<organism evidence="1 2">
    <name type="scientific">Myodes glareolus</name>
    <name type="common">Bank vole</name>
    <name type="synonym">Clethrionomys glareolus</name>
    <dbReference type="NCBI Taxonomy" id="447135"/>
    <lineage>
        <taxon>Eukaryota</taxon>
        <taxon>Metazoa</taxon>
        <taxon>Chordata</taxon>
        <taxon>Craniata</taxon>
        <taxon>Vertebrata</taxon>
        <taxon>Euteleostomi</taxon>
        <taxon>Mammalia</taxon>
        <taxon>Eutheria</taxon>
        <taxon>Euarchontoglires</taxon>
        <taxon>Glires</taxon>
        <taxon>Rodentia</taxon>
        <taxon>Myomorpha</taxon>
        <taxon>Muroidea</taxon>
        <taxon>Cricetidae</taxon>
        <taxon>Arvicolinae</taxon>
        <taxon>Myodes</taxon>
    </lineage>
</organism>
<protein>
    <submittedName>
        <fullName evidence="1">Uncharacterized protein</fullName>
    </submittedName>
</protein>
<evidence type="ECO:0000313" key="1">
    <source>
        <dbReference type="EMBL" id="KAK7809426.1"/>
    </source>
</evidence>
<reference evidence="1 2" key="1">
    <citation type="journal article" date="2023" name="bioRxiv">
        <title>Conserved and derived expression patterns and positive selection on dental genes reveal complex evolutionary context of ever-growing rodent molars.</title>
        <authorList>
            <person name="Calamari Z.T."/>
            <person name="Song A."/>
            <person name="Cohen E."/>
            <person name="Akter M."/>
            <person name="Roy R.D."/>
            <person name="Hallikas O."/>
            <person name="Christensen M.M."/>
            <person name="Li P."/>
            <person name="Marangoni P."/>
            <person name="Jernvall J."/>
            <person name="Klein O.D."/>
        </authorList>
    </citation>
    <scope>NUCLEOTIDE SEQUENCE [LARGE SCALE GENOMIC DNA]</scope>
    <source>
        <strain evidence="1">V071</strain>
    </source>
</reference>
<name>A0AAW0I4F2_MYOGA</name>
<accession>A0AAW0I4F2</accession>
<proteinExistence type="predicted"/>
<dbReference type="EMBL" id="JBBHLL010000217">
    <property type="protein sequence ID" value="KAK7809426.1"/>
    <property type="molecule type" value="Genomic_DNA"/>
</dbReference>
<dbReference type="Proteomes" id="UP001488838">
    <property type="component" value="Unassembled WGS sequence"/>
</dbReference>
<comment type="caution">
    <text evidence="1">The sequence shown here is derived from an EMBL/GenBank/DDBJ whole genome shotgun (WGS) entry which is preliminary data.</text>
</comment>
<gene>
    <name evidence="1" type="ORF">U0070_015022</name>
</gene>
<dbReference type="AlphaFoldDB" id="A0AAW0I4F2"/>
<evidence type="ECO:0000313" key="2">
    <source>
        <dbReference type="Proteomes" id="UP001488838"/>
    </source>
</evidence>
<dbReference type="PROSITE" id="PS51257">
    <property type="entry name" value="PROKAR_LIPOPROTEIN"/>
    <property type="match status" value="1"/>
</dbReference>
<keyword evidence="2" id="KW-1185">Reference proteome</keyword>